<organism evidence="1 2">
    <name type="scientific">Paenibacillus pseudetheri</name>
    <dbReference type="NCBI Taxonomy" id="2897682"/>
    <lineage>
        <taxon>Bacteria</taxon>
        <taxon>Bacillati</taxon>
        <taxon>Bacillota</taxon>
        <taxon>Bacilli</taxon>
        <taxon>Bacillales</taxon>
        <taxon>Paenibacillaceae</taxon>
        <taxon>Paenibacillus</taxon>
    </lineage>
</organism>
<comment type="caution">
    <text evidence="1">The sequence shown here is derived from an EMBL/GenBank/DDBJ whole genome shotgun (WGS) entry which is preliminary data.</text>
</comment>
<dbReference type="EMBL" id="CAKMAB010000028">
    <property type="protein sequence ID" value="CAH1058059.1"/>
    <property type="molecule type" value="Genomic_DNA"/>
</dbReference>
<evidence type="ECO:0000313" key="2">
    <source>
        <dbReference type="Proteomes" id="UP000838749"/>
    </source>
</evidence>
<gene>
    <name evidence="1" type="ORF">PAECIP111894_04232</name>
</gene>
<accession>A0ABN8FJ89</accession>
<proteinExistence type="predicted"/>
<dbReference type="Proteomes" id="UP000838749">
    <property type="component" value="Unassembled WGS sequence"/>
</dbReference>
<protein>
    <submittedName>
        <fullName evidence="1">Uncharacterized protein</fullName>
    </submittedName>
</protein>
<sequence length="33" mass="3855">MVWHTAIATLKRNQKANLIAFPWIFTFGIHTLN</sequence>
<keyword evidence="2" id="KW-1185">Reference proteome</keyword>
<name>A0ABN8FJ89_9BACL</name>
<reference evidence="1" key="1">
    <citation type="submission" date="2021-12" db="EMBL/GenBank/DDBJ databases">
        <authorList>
            <person name="Criscuolo A."/>
        </authorList>
    </citation>
    <scope>NUCLEOTIDE SEQUENCE</scope>
    <source>
        <strain evidence="1">CIP111894</strain>
    </source>
</reference>
<evidence type="ECO:0000313" key="1">
    <source>
        <dbReference type="EMBL" id="CAH1058059.1"/>
    </source>
</evidence>